<evidence type="ECO:0008006" key="5">
    <source>
        <dbReference type="Google" id="ProtNLM"/>
    </source>
</evidence>
<dbReference type="OrthoDB" id="3643916at2759"/>
<reference evidence="2 4" key="2">
    <citation type="submission" date="2023-09" db="EMBL/GenBank/DDBJ databases">
        <title>Complete-Gapless Cercospora beticola genome.</title>
        <authorList>
            <person name="Wyatt N.A."/>
            <person name="Spanner R.E."/>
            <person name="Bolton M.D."/>
        </authorList>
    </citation>
    <scope>NUCLEOTIDE SEQUENCE [LARGE SCALE GENOMIC DNA]</scope>
    <source>
        <strain evidence="2">Cb09-40</strain>
    </source>
</reference>
<gene>
    <name evidence="1" type="ORF">CB0940_06353</name>
    <name evidence="2" type="ORF">RHO25_003592</name>
</gene>
<sequence>MSDEPDITTAPTTATSQEYTGEQECFRLFDLPPELVLRVLEFAVVISTKAKPLLIDSYWGFSWTPCLSAEQPAITRSCRLLREEGLKLFYTRNIFLGASSDEGASTFWRWAKCLGQQNLQRIDRLYVEWVGGSGEEFCQYQGGKLLDLEEGEMTARELFEEVVYLDSRNYNFKGPKPCFLQPDHGKIVLDVAWDHPRYRISFKDQDNDGSQLLVGGLDLITDHDIFRDGDAGDFWTAEERDRTHIES</sequence>
<dbReference type="AlphaFoldDB" id="A0A2G5I0U9"/>
<evidence type="ECO:0000313" key="2">
    <source>
        <dbReference type="EMBL" id="WPA98979.1"/>
    </source>
</evidence>
<evidence type="ECO:0000313" key="1">
    <source>
        <dbReference type="EMBL" id="PIA98153.1"/>
    </source>
</evidence>
<dbReference type="Proteomes" id="UP000230605">
    <property type="component" value="Chromosome 2"/>
</dbReference>
<reference evidence="1 3" key="1">
    <citation type="submission" date="2015-10" db="EMBL/GenBank/DDBJ databases">
        <title>The cercosporin biosynthetic gene cluster was horizontally transferred to several fungal lineages and shown to be expanded in Cercospora beticola based on microsynteny with recipient genomes.</title>
        <authorList>
            <person name="De Jonge R."/>
            <person name="Ebert M.K."/>
            <person name="Suttle J.C."/>
            <person name="Jurick Ii W.M."/>
            <person name="Secor G.A."/>
            <person name="Thomma B.P."/>
            <person name="Van De Peer Y."/>
            <person name="Bolton M.D."/>
        </authorList>
    </citation>
    <scope>NUCLEOTIDE SEQUENCE [LARGE SCALE GENOMIC DNA]</scope>
    <source>
        <strain evidence="1 3">09-40</strain>
    </source>
</reference>
<evidence type="ECO:0000313" key="4">
    <source>
        <dbReference type="Proteomes" id="UP001302367"/>
    </source>
</evidence>
<accession>A0A2G5I0U9</accession>
<protein>
    <recommendedName>
        <fullName evidence="5">F-box domain-containing protein</fullName>
    </recommendedName>
</protein>
<dbReference type="EMBL" id="CP134185">
    <property type="protein sequence ID" value="WPA98979.1"/>
    <property type="molecule type" value="Genomic_DNA"/>
</dbReference>
<proteinExistence type="predicted"/>
<keyword evidence="4" id="KW-1185">Reference proteome</keyword>
<evidence type="ECO:0000313" key="3">
    <source>
        <dbReference type="Proteomes" id="UP000230605"/>
    </source>
</evidence>
<organism evidence="1 3">
    <name type="scientific">Cercospora beticola</name>
    <name type="common">Sugarbeet leaf spot fungus</name>
    <dbReference type="NCBI Taxonomy" id="122368"/>
    <lineage>
        <taxon>Eukaryota</taxon>
        <taxon>Fungi</taxon>
        <taxon>Dikarya</taxon>
        <taxon>Ascomycota</taxon>
        <taxon>Pezizomycotina</taxon>
        <taxon>Dothideomycetes</taxon>
        <taxon>Dothideomycetidae</taxon>
        <taxon>Mycosphaerellales</taxon>
        <taxon>Mycosphaerellaceae</taxon>
        <taxon>Cercospora</taxon>
    </lineage>
</organism>
<dbReference type="EMBL" id="LKMD01000102">
    <property type="protein sequence ID" value="PIA98153.1"/>
    <property type="molecule type" value="Genomic_DNA"/>
</dbReference>
<name>A0A2G5I0U9_CERBT</name>
<dbReference type="Proteomes" id="UP001302367">
    <property type="component" value="Chromosome 2"/>
</dbReference>